<dbReference type="EMBL" id="QSSA01000042">
    <property type="protein sequence ID" value="RGL55258.1"/>
    <property type="molecule type" value="Genomic_DNA"/>
</dbReference>
<evidence type="ECO:0000313" key="1">
    <source>
        <dbReference type="EMBL" id="MQO92076.1"/>
    </source>
</evidence>
<reference evidence="1" key="3">
    <citation type="submission" date="2022-12" db="EMBL/GenBank/DDBJ databases">
        <title>Distinct polysaccharide growth profiles of human intestinal Prevotella copri isolates.</title>
        <authorList>
            <person name="Fehlner-Peach H."/>
            <person name="Magnabosco C."/>
            <person name="Raghavan V."/>
            <person name="Scher J.U."/>
            <person name="Tett A."/>
            <person name="Cox L.M."/>
            <person name="Gottsegen C."/>
            <person name="Watters A."/>
            <person name="Wiltshire- Gordon J.D."/>
            <person name="Segata N."/>
            <person name="Bonneau R."/>
            <person name="Littman D.R."/>
        </authorList>
    </citation>
    <scope>NUCLEOTIDE SEQUENCE</scope>
    <source>
        <strain evidence="1">IAU3127</strain>
    </source>
</reference>
<reference evidence="2 3" key="1">
    <citation type="submission" date="2018-08" db="EMBL/GenBank/DDBJ databases">
        <title>A genome reference for cultivated species of the human gut microbiota.</title>
        <authorList>
            <person name="Zou Y."/>
            <person name="Xue W."/>
            <person name="Luo G."/>
        </authorList>
    </citation>
    <scope>NUCLEOTIDE SEQUENCE [LARGE SCALE GENOMIC DNA]</scope>
    <source>
        <strain evidence="2 3">TF06-40</strain>
    </source>
</reference>
<proteinExistence type="predicted"/>
<evidence type="ECO:0000313" key="2">
    <source>
        <dbReference type="EMBL" id="RGL55258.1"/>
    </source>
</evidence>
<dbReference type="AlphaFoldDB" id="A0AA92SW72"/>
<evidence type="ECO:0000313" key="3">
    <source>
        <dbReference type="Proteomes" id="UP000261187"/>
    </source>
</evidence>
<sequence>MIRLLFPNIEELKQLHYEAVKSYVADIMRKEQRKDFYQKVIDLPGFESYDKEYDFRHDTFDWLKQFVLADCSTLASWVANCPKLLKFDYMKKVYINRFSNGISKYVDRQETYNSYALFEKMNLKVCPYCEHEFLDVVEVMQGTQTKRTIEFDHFYPKGSDEYPALAMCFYNLIPSCKSCNQLKMTNPVAANPYEANIENLSYFYSNQLIGVNYTAVSETDFTIGLHTEGNMVVNQDTLGLEQRYQSLNSTACQLLKNKQNFDDDKLAEMERMGFGAVEELKRSFFGKPRSEALGTELHTKMKEDLIGY</sequence>
<organism evidence="2 3">
    <name type="scientific">Segatella copri</name>
    <dbReference type="NCBI Taxonomy" id="165179"/>
    <lineage>
        <taxon>Bacteria</taxon>
        <taxon>Pseudomonadati</taxon>
        <taxon>Bacteroidota</taxon>
        <taxon>Bacteroidia</taxon>
        <taxon>Bacteroidales</taxon>
        <taxon>Prevotellaceae</taxon>
        <taxon>Segatella</taxon>
    </lineage>
</organism>
<reference evidence="4" key="2">
    <citation type="submission" date="2019-09" db="EMBL/GenBank/DDBJ databases">
        <title>Distinct polysaccharide growth profiles of human intestinal Prevotella copri isolates.</title>
        <authorList>
            <person name="Fehlner-Peach H."/>
            <person name="Magnabosco C."/>
            <person name="Raghavan V."/>
            <person name="Scher J.U."/>
            <person name="Tett A."/>
            <person name="Cox L.M."/>
            <person name="Gottsegen C."/>
            <person name="Watters A."/>
            <person name="Wiltshire- Gordon J.D."/>
            <person name="Segata N."/>
            <person name="Bonneau R."/>
            <person name="Littman D.R."/>
        </authorList>
    </citation>
    <scope>NUCLEOTIDE SEQUENCE [LARGE SCALE GENOMIC DNA]</scope>
    <source>
        <strain evidence="4">iAU3127</strain>
    </source>
</reference>
<accession>A0AA92SW72</accession>
<name>A0AA92SW72_9BACT</name>
<dbReference type="Gene3D" id="1.10.30.50">
    <property type="match status" value="1"/>
</dbReference>
<gene>
    <name evidence="2" type="ORF">DXC61_14085</name>
    <name evidence="1" type="ORF">F7D31_05215</name>
</gene>
<dbReference type="RefSeq" id="WP_147329741.1">
    <property type="nucleotide sequence ID" value="NZ_CATKVS010000007.1"/>
</dbReference>
<evidence type="ECO:0000313" key="4">
    <source>
        <dbReference type="Proteomes" id="UP000421283"/>
    </source>
</evidence>
<dbReference type="Proteomes" id="UP000261187">
    <property type="component" value="Unassembled WGS sequence"/>
</dbReference>
<comment type="caution">
    <text evidence="2">The sequence shown here is derived from an EMBL/GenBank/DDBJ whole genome shotgun (WGS) entry which is preliminary data.</text>
</comment>
<dbReference type="EMBL" id="VZAP01000062">
    <property type="protein sequence ID" value="MQO92076.1"/>
    <property type="molecule type" value="Genomic_DNA"/>
</dbReference>
<dbReference type="Proteomes" id="UP000421283">
    <property type="component" value="Unassembled WGS sequence"/>
</dbReference>
<protein>
    <submittedName>
        <fullName evidence="2">Uncharacterized protein</fullName>
    </submittedName>
</protein>